<dbReference type="Gene3D" id="2.40.10.10">
    <property type="entry name" value="Trypsin-like serine proteases"/>
    <property type="match status" value="1"/>
</dbReference>
<accession>A0ABP0EV50</accession>
<dbReference type="PROSITE" id="PS00134">
    <property type="entry name" value="TRYPSIN_HIS"/>
    <property type="match status" value="1"/>
</dbReference>
<dbReference type="Pfam" id="PF00090">
    <property type="entry name" value="TSP_1"/>
    <property type="match status" value="1"/>
</dbReference>
<dbReference type="InterPro" id="IPR009003">
    <property type="entry name" value="Peptidase_S1_PA"/>
</dbReference>
<dbReference type="InterPro" id="IPR018114">
    <property type="entry name" value="TRYPSIN_HIS"/>
</dbReference>
<dbReference type="Pfam" id="PF00089">
    <property type="entry name" value="Trypsin"/>
    <property type="match status" value="1"/>
</dbReference>
<dbReference type="InterPro" id="IPR043504">
    <property type="entry name" value="Peptidase_S1_PA_chymotrypsin"/>
</dbReference>
<dbReference type="CDD" id="cd00190">
    <property type="entry name" value="Tryp_SPc"/>
    <property type="match status" value="1"/>
</dbReference>
<dbReference type="Gene3D" id="2.20.100.10">
    <property type="entry name" value="Thrombospondin type-1 (TSP1) repeat"/>
    <property type="match status" value="1"/>
</dbReference>
<feature type="region of interest" description="Disordered" evidence="5">
    <location>
        <begin position="96"/>
        <end position="125"/>
    </location>
</feature>
<sequence length="419" mass="46923">MEFIALVFRKETKLLGSSLNQTMIFFLWFTGFALVASLSIDENTAGWTKWSTWSSCQTSCGNGMRFRSRACKVNRESQVMTYCRGRRISTQRCELPPCPTEASHTRSSADRTSSNDSQRTDIRGSQIPVTTAPEVTFMTTQGMPVCPWLPDSNTTSCGEDKSPMRVKKIVGGKKAKPNVWPWQVAIWSRKDLVCGGTVISRGWVLTAAHCFLNLTTYEFVFDNMELRFGSHSRNDIDDGVIVTPLLKRRVFIHPRYDAMRKTYDVAMIQLDPVLPYNDVVAPACLPEFLPLSIRTGDFCYVVGWGDTMGHGPSNIVLKQLRVEVVANNVCKFAYFYPLTQMILCAGGVRNEDTCSGDSGGPLLCKSRDTQKWEIQGVISFGSSVCGKANAPTLFMQVSYFLPWIELIMHDACLRWLVGV</sequence>
<evidence type="ECO:0000313" key="7">
    <source>
        <dbReference type="EMBL" id="CAK8671259.1"/>
    </source>
</evidence>
<dbReference type="InterPro" id="IPR001314">
    <property type="entry name" value="Peptidase_S1A"/>
</dbReference>
<dbReference type="SUPFAM" id="SSF82895">
    <property type="entry name" value="TSP-1 type 1 repeat"/>
    <property type="match status" value="1"/>
</dbReference>
<evidence type="ECO:0000259" key="6">
    <source>
        <dbReference type="PROSITE" id="PS50240"/>
    </source>
</evidence>
<organism evidence="7 8">
    <name type="scientific">Clavelina lepadiformis</name>
    <name type="common">Light-bulb sea squirt</name>
    <name type="synonym">Ascidia lepadiformis</name>
    <dbReference type="NCBI Taxonomy" id="159417"/>
    <lineage>
        <taxon>Eukaryota</taxon>
        <taxon>Metazoa</taxon>
        <taxon>Chordata</taxon>
        <taxon>Tunicata</taxon>
        <taxon>Ascidiacea</taxon>
        <taxon>Aplousobranchia</taxon>
        <taxon>Clavelinidae</taxon>
        <taxon>Clavelina</taxon>
    </lineage>
</organism>
<dbReference type="InterPro" id="IPR033116">
    <property type="entry name" value="TRYPSIN_SER"/>
</dbReference>
<dbReference type="PRINTS" id="PR00722">
    <property type="entry name" value="CHYMOTRYPSIN"/>
</dbReference>
<feature type="domain" description="Peptidase S1" evidence="6">
    <location>
        <begin position="169"/>
        <end position="409"/>
    </location>
</feature>
<evidence type="ECO:0000256" key="4">
    <source>
        <dbReference type="RuleBase" id="RU363034"/>
    </source>
</evidence>
<dbReference type="InterPro" id="IPR036383">
    <property type="entry name" value="TSP1_rpt_sf"/>
</dbReference>
<evidence type="ECO:0000256" key="5">
    <source>
        <dbReference type="SAM" id="MobiDB-lite"/>
    </source>
</evidence>
<dbReference type="EMBL" id="CAWYQH010000001">
    <property type="protein sequence ID" value="CAK8671259.1"/>
    <property type="molecule type" value="Genomic_DNA"/>
</dbReference>
<evidence type="ECO:0000256" key="1">
    <source>
        <dbReference type="ARBA" id="ARBA00022670"/>
    </source>
</evidence>
<dbReference type="InterPro" id="IPR000884">
    <property type="entry name" value="TSP1_rpt"/>
</dbReference>
<dbReference type="PANTHER" id="PTHR24252">
    <property type="entry name" value="ACROSIN-RELATED"/>
    <property type="match status" value="1"/>
</dbReference>
<reference evidence="7 8" key="1">
    <citation type="submission" date="2024-02" db="EMBL/GenBank/DDBJ databases">
        <authorList>
            <person name="Daric V."/>
            <person name="Darras S."/>
        </authorList>
    </citation>
    <scope>NUCLEOTIDE SEQUENCE [LARGE SCALE GENOMIC DNA]</scope>
</reference>
<keyword evidence="3" id="KW-1015">Disulfide bond</keyword>
<evidence type="ECO:0000313" key="8">
    <source>
        <dbReference type="Proteomes" id="UP001642483"/>
    </source>
</evidence>
<evidence type="ECO:0000256" key="3">
    <source>
        <dbReference type="ARBA" id="ARBA00023157"/>
    </source>
</evidence>
<dbReference type="PROSITE" id="PS50240">
    <property type="entry name" value="TRYPSIN_DOM"/>
    <property type="match status" value="1"/>
</dbReference>
<keyword evidence="1 4" id="KW-0645">Protease</keyword>
<dbReference type="InterPro" id="IPR001254">
    <property type="entry name" value="Trypsin_dom"/>
</dbReference>
<evidence type="ECO:0000256" key="2">
    <source>
        <dbReference type="ARBA" id="ARBA00022825"/>
    </source>
</evidence>
<proteinExistence type="predicted"/>
<dbReference type="PROSITE" id="PS00135">
    <property type="entry name" value="TRYPSIN_SER"/>
    <property type="match status" value="1"/>
</dbReference>
<dbReference type="SUPFAM" id="SSF50494">
    <property type="entry name" value="Trypsin-like serine proteases"/>
    <property type="match status" value="1"/>
</dbReference>
<keyword evidence="4" id="KW-0378">Hydrolase</keyword>
<dbReference type="SMART" id="SM00020">
    <property type="entry name" value="Tryp_SPc"/>
    <property type="match status" value="1"/>
</dbReference>
<name>A0ABP0EV50_CLALP</name>
<protein>
    <recommendedName>
        <fullName evidence="6">Peptidase S1 domain-containing protein</fullName>
    </recommendedName>
</protein>
<comment type="caution">
    <text evidence="7">The sequence shown here is derived from an EMBL/GenBank/DDBJ whole genome shotgun (WGS) entry which is preliminary data.</text>
</comment>
<dbReference type="SMART" id="SM00209">
    <property type="entry name" value="TSP1"/>
    <property type="match status" value="1"/>
</dbReference>
<dbReference type="PROSITE" id="PS50092">
    <property type="entry name" value="TSP1"/>
    <property type="match status" value="1"/>
</dbReference>
<dbReference type="PANTHER" id="PTHR24252:SF7">
    <property type="entry name" value="HYALIN"/>
    <property type="match status" value="1"/>
</dbReference>
<keyword evidence="2 4" id="KW-0720">Serine protease</keyword>
<dbReference type="Proteomes" id="UP001642483">
    <property type="component" value="Unassembled WGS sequence"/>
</dbReference>
<gene>
    <name evidence="7" type="ORF">CVLEPA_LOCUS309</name>
</gene>
<keyword evidence="8" id="KW-1185">Reference proteome</keyword>